<feature type="compositionally biased region" description="Polar residues" evidence="1">
    <location>
        <begin position="1"/>
        <end position="11"/>
    </location>
</feature>
<feature type="compositionally biased region" description="Basic and acidic residues" evidence="1">
    <location>
        <begin position="152"/>
        <end position="164"/>
    </location>
</feature>
<feature type="compositionally biased region" description="Basic and acidic residues" evidence="1">
    <location>
        <begin position="304"/>
        <end position="313"/>
    </location>
</feature>
<evidence type="ECO:0000313" key="3">
    <source>
        <dbReference type="Proteomes" id="UP000018001"/>
    </source>
</evidence>
<feature type="region of interest" description="Disordered" evidence="1">
    <location>
        <begin position="284"/>
        <end position="313"/>
    </location>
</feature>
<name>V5FJ87_BYSSN</name>
<gene>
    <name evidence="2" type="ORF">PVAR5_6547</name>
</gene>
<dbReference type="EMBL" id="BAUL01000219">
    <property type="protein sequence ID" value="GAD97864.1"/>
    <property type="molecule type" value="Genomic_DNA"/>
</dbReference>
<reference evidence="3" key="1">
    <citation type="journal article" date="2014" name="Genome Announc.">
        <title>Draft genome sequence of the formaldehyde-resistant fungus Byssochlamys spectabilis No. 5 (anamorph Paecilomyces variotii No. 5) (NBRC109023).</title>
        <authorList>
            <person name="Oka T."/>
            <person name="Ekino K."/>
            <person name="Fukuda K."/>
            <person name="Nomura Y."/>
        </authorList>
    </citation>
    <scope>NUCLEOTIDE SEQUENCE [LARGE SCALE GENOMIC DNA]</scope>
    <source>
        <strain evidence="3">No. 5 / NBRC 109023</strain>
    </source>
</reference>
<evidence type="ECO:0000256" key="1">
    <source>
        <dbReference type="SAM" id="MobiDB-lite"/>
    </source>
</evidence>
<feature type="region of interest" description="Disordered" evidence="1">
    <location>
        <begin position="1"/>
        <end position="112"/>
    </location>
</feature>
<keyword evidence="3" id="KW-1185">Reference proteome</keyword>
<dbReference type="InParanoid" id="V5FJ87"/>
<proteinExistence type="predicted"/>
<dbReference type="eggNOG" id="ENOG502SAE9">
    <property type="taxonomic scope" value="Eukaryota"/>
</dbReference>
<dbReference type="Proteomes" id="UP000018001">
    <property type="component" value="Unassembled WGS sequence"/>
</dbReference>
<accession>V5FJ87</accession>
<organism evidence="2 3">
    <name type="scientific">Byssochlamys spectabilis (strain No. 5 / NBRC 109023)</name>
    <name type="common">Paecilomyces variotii</name>
    <dbReference type="NCBI Taxonomy" id="1356009"/>
    <lineage>
        <taxon>Eukaryota</taxon>
        <taxon>Fungi</taxon>
        <taxon>Dikarya</taxon>
        <taxon>Ascomycota</taxon>
        <taxon>Pezizomycotina</taxon>
        <taxon>Eurotiomycetes</taxon>
        <taxon>Eurotiomycetidae</taxon>
        <taxon>Eurotiales</taxon>
        <taxon>Thermoascaceae</taxon>
        <taxon>Paecilomyces</taxon>
    </lineage>
</organism>
<comment type="caution">
    <text evidence="2">The sequence shown here is derived from an EMBL/GenBank/DDBJ whole genome shotgun (WGS) entry which is preliminary data.</text>
</comment>
<dbReference type="HOGENOM" id="CLU_016938_0_0_1"/>
<feature type="region of interest" description="Disordered" evidence="1">
    <location>
        <begin position="147"/>
        <end position="176"/>
    </location>
</feature>
<protein>
    <submittedName>
        <fullName evidence="2">Uncharacterized protein</fullName>
    </submittedName>
</protein>
<dbReference type="AlphaFoldDB" id="V5FJ87"/>
<sequence>MSKSGNITDFFQRSRVPQAEKIEQNNGPKDPEAAQTDNVNPSSSPLSDPSSSLLSKSSPMQSPGSGPEEQLKRSLIWAIPQPANADDTHQQEVSPSVPAAPDSFLNGSFDSSQRIVKNGREIVTNSDGEDTDSIASLESPEELLKKLITPTEPKEDIETMDRDGTGNLRSTRGKSKKKTVDKFFAQKIPTPKYKHTLDSLVTAAVDDDETEAGVAKIRSAFHSFKKASQDDQLSANDGDVNMGIHEDVLASAVGEGDDQPGLQRLLDAVRRTEAFDQEKTWSFFQKDAPTPSPPKFPRASIRPGTREEALREPASRERAFHSGIIEMALSRGLLPDELVIWILRSVPSEPRDDLRYAYSRALKVLTSQKRISSLIRPGDIDDIFRILGARPVALAVSEPAIPEAQIHNDSSRDWKFLLSVLDMLRGAAELFADDTRERILLILFRLSLDSSVTRDSVVCSEVERAITASLEGLPKDSADSIMDHVCKSTFQTVQDAILQSRLLTHILPTSSWIALWRCRLATAFLLQDPSPLDEPPEDILNLKRITGVLRQKRFDVKLHKGKNQDYDYWELGAVTSLLNVAIDFGRSTPTFSDKEAETTFNADVDALADRVKKIFTSIEDSGASHLKRTETKERLEALHYRIVYSVRSRPPPKKSFFGSSGLDDWNGISRSGSLMDKFLSSKNGEGKEK</sequence>
<feature type="compositionally biased region" description="Low complexity" evidence="1">
    <location>
        <begin position="41"/>
        <end position="63"/>
    </location>
</feature>
<dbReference type="OrthoDB" id="5350396at2759"/>
<evidence type="ECO:0000313" key="2">
    <source>
        <dbReference type="EMBL" id="GAD97864.1"/>
    </source>
</evidence>